<evidence type="ECO:0000313" key="2">
    <source>
        <dbReference type="Proteomes" id="UP000267606"/>
    </source>
</evidence>
<evidence type="ECO:0000313" key="1">
    <source>
        <dbReference type="EMBL" id="VDO39638.1"/>
    </source>
</evidence>
<dbReference type="PANTHER" id="PTHR10492">
    <property type="match status" value="1"/>
</dbReference>
<proteinExistence type="predicted"/>
<dbReference type="Proteomes" id="UP000267606">
    <property type="component" value="Unassembled WGS sequence"/>
</dbReference>
<protein>
    <submittedName>
        <fullName evidence="3">Pectate lyase</fullName>
    </submittedName>
</protein>
<name>A0A183HA14_9BILA</name>
<sequence>MLEESILVFNIVTENDGYPLYRRGSAEDGGKLATIQMWNGDIEVDSRWVVLHSPLLVKTHKAHVNVEYCNSVKSVKYICKYANKSRDMAVSGVRSDRNAVLHIDEIAQY</sequence>
<accession>A0A183HA14</accession>
<keyword evidence="2" id="KW-1185">Reference proteome</keyword>
<organism evidence="3">
    <name type="scientific">Onchocerca flexuosa</name>
    <dbReference type="NCBI Taxonomy" id="387005"/>
    <lineage>
        <taxon>Eukaryota</taxon>
        <taxon>Metazoa</taxon>
        <taxon>Ecdysozoa</taxon>
        <taxon>Nematoda</taxon>
        <taxon>Chromadorea</taxon>
        <taxon>Rhabditida</taxon>
        <taxon>Spirurina</taxon>
        <taxon>Spiruromorpha</taxon>
        <taxon>Filarioidea</taxon>
        <taxon>Onchocercidae</taxon>
        <taxon>Onchocerca</taxon>
    </lineage>
</organism>
<dbReference type="WBParaSite" id="OFLC_0000432501-mRNA-1">
    <property type="protein sequence ID" value="OFLC_0000432501-mRNA-1"/>
    <property type="gene ID" value="OFLC_0000432501"/>
</dbReference>
<dbReference type="EMBL" id="UZAJ01003235">
    <property type="protein sequence ID" value="VDO39638.1"/>
    <property type="molecule type" value="Genomic_DNA"/>
</dbReference>
<gene>
    <name evidence="1" type="ORF">OFLC_LOCUS4326</name>
</gene>
<dbReference type="AlphaFoldDB" id="A0A183HA14"/>
<reference evidence="1 2" key="2">
    <citation type="submission" date="2018-11" db="EMBL/GenBank/DDBJ databases">
        <authorList>
            <consortium name="Pathogen Informatics"/>
        </authorList>
    </citation>
    <scope>NUCLEOTIDE SEQUENCE [LARGE SCALE GENOMIC DNA]</scope>
</reference>
<reference evidence="3" key="1">
    <citation type="submission" date="2016-06" db="UniProtKB">
        <authorList>
            <consortium name="WormBaseParasite"/>
        </authorList>
    </citation>
    <scope>IDENTIFICATION</scope>
</reference>
<dbReference type="PANTHER" id="PTHR10492:SF94">
    <property type="entry name" value="ATP-DEPENDENT DNA HELICASE"/>
    <property type="match status" value="1"/>
</dbReference>
<evidence type="ECO:0000313" key="3">
    <source>
        <dbReference type="WBParaSite" id="OFLC_0000432501-mRNA-1"/>
    </source>
</evidence>
<dbReference type="STRING" id="387005.A0A183HA14"/>